<feature type="region of interest" description="Disordered" evidence="1">
    <location>
        <begin position="298"/>
        <end position="360"/>
    </location>
</feature>
<evidence type="ECO:0000256" key="1">
    <source>
        <dbReference type="SAM" id="MobiDB-lite"/>
    </source>
</evidence>
<dbReference type="EMBL" id="JAAMPI010000055">
    <property type="protein sequence ID" value="KAF4636658.1"/>
    <property type="molecule type" value="Genomic_DNA"/>
</dbReference>
<feature type="compositionally biased region" description="Basic and acidic residues" evidence="1">
    <location>
        <begin position="336"/>
        <end position="352"/>
    </location>
</feature>
<gene>
    <name evidence="2" type="ORF">G7Y89_g1420</name>
</gene>
<feature type="compositionally biased region" description="Basic and acidic residues" evidence="1">
    <location>
        <begin position="29"/>
        <end position="43"/>
    </location>
</feature>
<proteinExistence type="predicted"/>
<dbReference type="AlphaFoldDB" id="A0A8H4W707"/>
<dbReference type="OrthoDB" id="508139at2759"/>
<evidence type="ECO:0000313" key="2">
    <source>
        <dbReference type="EMBL" id="KAF4636658.1"/>
    </source>
</evidence>
<feature type="compositionally biased region" description="Acidic residues" evidence="1">
    <location>
        <begin position="86"/>
        <end position="126"/>
    </location>
</feature>
<accession>A0A8H4W707</accession>
<dbReference type="Gene3D" id="1.25.40.20">
    <property type="entry name" value="Ankyrin repeat-containing domain"/>
    <property type="match status" value="1"/>
</dbReference>
<feature type="region of interest" description="Disordered" evidence="1">
    <location>
        <begin position="1"/>
        <end position="129"/>
    </location>
</feature>
<feature type="compositionally biased region" description="Acidic residues" evidence="1">
    <location>
        <begin position="319"/>
        <end position="330"/>
    </location>
</feature>
<organism evidence="2 3">
    <name type="scientific">Cudoniella acicularis</name>
    <dbReference type="NCBI Taxonomy" id="354080"/>
    <lineage>
        <taxon>Eukaryota</taxon>
        <taxon>Fungi</taxon>
        <taxon>Dikarya</taxon>
        <taxon>Ascomycota</taxon>
        <taxon>Pezizomycotina</taxon>
        <taxon>Leotiomycetes</taxon>
        <taxon>Helotiales</taxon>
        <taxon>Tricladiaceae</taxon>
        <taxon>Cudoniella</taxon>
    </lineage>
</organism>
<reference evidence="2 3" key="1">
    <citation type="submission" date="2020-03" db="EMBL/GenBank/DDBJ databases">
        <title>Draft Genome Sequence of Cudoniella acicularis.</title>
        <authorList>
            <person name="Buettner E."/>
            <person name="Kellner H."/>
        </authorList>
    </citation>
    <scope>NUCLEOTIDE SEQUENCE [LARGE SCALE GENOMIC DNA]</scope>
    <source>
        <strain evidence="2 3">DSM 108380</strain>
    </source>
</reference>
<dbReference type="InterPro" id="IPR036770">
    <property type="entry name" value="Ankyrin_rpt-contain_sf"/>
</dbReference>
<keyword evidence="3" id="KW-1185">Reference proteome</keyword>
<protein>
    <submittedName>
        <fullName evidence="2">Uncharacterized protein</fullName>
    </submittedName>
</protein>
<comment type="caution">
    <text evidence="2">The sequence shown here is derived from an EMBL/GenBank/DDBJ whole genome shotgun (WGS) entry which is preliminary data.</text>
</comment>
<dbReference type="SUPFAM" id="SSF48403">
    <property type="entry name" value="Ankyrin repeat"/>
    <property type="match status" value="1"/>
</dbReference>
<evidence type="ECO:0000313" key="3">
    <source>
        <dbReference type="Proteomes" id="UP000566819"/>
    </source>
</evidence>
<dbReference type="Proteomes" id="UP000566819">
    <property type="component" value="Unassembled WGS sequence"/>
</dbReference>
<name>A0A8H4W707_9HELO</name>
<sequence length="547" mass="61587">MADQPQPAKRKADNASPTRTPHMGIEATSNDRKMMTKRFRQDVGEDVTVTATSIHQTHPEDSGTTAEPVIGATLPGTEVDGATSYEESEDEEEADDEEDGENDDMPMLESDNEDPAYPEHEEDDDMDPPKLEVEESELVIGGQNVLLQFEGKQIGYLHGRYVNRGPIRRDFWLEMEIVCQELASLAFDIFDRYGRLNRELIHHPVPEGSVDIDWRRKGLGKLVVEALLEEAQTNDRKTSFTLSALGWLRVDIESQTKDKFAKEKATILCRAHDVATIFHPTLGFRRIGMSDWFGLASNNEHPSHKITSTDDYEPKSPDREDEDSSIEEDASSMSFFEREATGNEKDEAHARDAPLTPRRNHNVPEWAKLDRTSNNVLHIAACQMKPQTVKWLLENTTVDTTVRNIRGYTPLEVFYNQLEDTKTRKEHGMRIISVSDKSHLTPVKSVQLKHGCSCEECIEGIMSLRLKFALLRQAEINHDMIGMEADDAELNPSVKALATCLKANQVPSVDNILNAWSGGEWPPVTRNFLQRGTVESSLQVTFDATAD</sequence>